<feature type="domain" description="Leucine-binding protein" evidence="6">
    <location>
        <begin position="43"/>
        <end position="391"/>
    </location>
</feature>
<feature type="chain" id="PRO_5030151509" evidence="5">
    <location>
        <begin position="24"/>
        <end position="400"/>
    </location>
</feature>
<evidence type="ECO:0000256" key="4">
    <source>
        <dbReference type="ARBA" id="ARBA00022970"/>
    </source>
</evidence>
<dbReference type="InterPro" id="IPR000709">
    <property type="entry name" value="Leu_Ile_Val-bd"/>
</dbReference>
<evidence type="ECO:0000256" key="3">
    <source>
        <dbReference type="ARBA" id="ARBA00022729"/>
    </source>
</evidence>
<dbReference type="PRINTS" id="PR00337">
    <property type="entry name" value="LEUILEVALBP"/>
</dbReference>
<evidence type="ECO:0000256" key="5">
    <source>
        <dbReference type="SAM" id="SignalP"/>
    </source>
</evidence>
<dbReference type="PANTHER" id="PTHR30483:SF38">
    <property type="entry name" value="BLR7848 PROTEIN"/>
    <property type="match status" value="1"/>
</dbReference>
<evidence type="ECO:0000313" key="8">
    <source>
        <dbReference type="Proteomes" id="UP000502196"/>
    </source>
</evidence>
<evidence type="ECO:0000256" key="2">
    <source>
        <dbReference type="ARBA" id="ARBA00022448"/>
    </source>
</evidence>
<keyword evidence="3 5" id="KW-0732">Signal</keyword>
<dbReference type="EMBL" id="LR792683">
    <property type="protein sequence ID" value="CAB3393180.1"/>
    <property type="molecule type" value="Genomic_DNA"/>
</dbReference>
<dbReference type="InterPro" id="IPR028081">
    <property type="entry name" value="Leu-bd"/>
</dbReference>
<dbReference type="SUPFAM" id="SSF53822">
    <property type="entry name" value="Periplasmic binding protein-like I"/>
    <property type="match status" value="1"/>
</dbReference>
<organism evidence="7 8">
    <name type="scientific">Kyrpidia spormannii</name>
    <dbReference type="NCBI Taxonomy" id="2055160"/>
    <lineage>
        <taxon>Bacteria</taxon>
        <taxon>Bacillati</taxon>
        <taxon>Bacillota</taxon>
        <taxon>Bacilli</taxon>
        <taxon>Bacillales</taxon>
        <taxon>Alicyclobacillaceae</taxon>
        <taxon>Kyrpidia</taxon>
    </lineage>
</organism>
<keyword evidence="2" id="KW-0813">Transport</keyword>
<protein>
    <submittedName>
        <fullName evidence="7">ABC transporter substrate-binding protein</fullName>
    </submittedName>
</protein>
<keyword evidence="4" id="KW-0029">Amino-acid transport</keyword>
<gene>
    <name evidence="7" type="ORF">COOX1_1781</name>
</gene>
<dbReference type="PROSITE" id="PS51257">
    <property type="entry name" value="PROKAR_LIPOPROTEIN"/>
    <property type="match status" value="1"/>
</dbReference>
<proteinExistence type="inferred from homology"/>
<evidence type="ECO:0000259" key="6">
    <source>
        <dbReference type="Pfam" id="PF13458"/>
    </source>
</evidence>
<evidence type="ECO:0000256" key="1">
    <source>
        <dbReference type="ARBA" id="ARBA00010062"/>
    </source>
</evidence>
<reference evidence="7 8" key="1">
    <citation type="submission" date="2020-04" db="EMBL/GenBank/DDBJ databases">
        <authorList>
            <person name="Hogendoorn C."/>
        </authorList>
    </citation>
    <scope>NUCLEOTIDE SEQUENCE [LARGE SCALE GENOMIC DNA]</scope>
    <source>
        <strain evidence="7">COOX1</strain>
    </source>
</reference>
<name>A0A6F9E603_9BACL</name>
<dbReference type="Proteomes" id="UP000502196">
    <property type="component" value="Chromosome"/>
</dbReference>
<dbReference type="InterPro" id="IPR028082">
    <property type="entry name" value="Peripla_BP_I"/>
</dbReference>
<dbReference type="Gene3D" id="3.40.50.2300">
    <property type="match status" value="2"/>
</dbReference>
<dbReference type="AlphaFoldDB" id="A0A6F9E603"/>
<accession>A0A6F9E603</accession>
<dbReference type="GO" id="GO:0006865">
    <property type="term" value="P:amino acid transport"/>
    <property type="evidence" value="ECO:0007669"/>
    <property type="project" value="UniProtKB-KW"/>
</dbReference>
<feature type="signal peptide" evidence="5">
    <location>
        <begin position="1"/>
        <end position="23"/>
    </location>
</feature>
<comment type="similarity">
    <text evidence="1">Belongs to the leucine-binding protein family.</text>
</comment>
<dbReference type="CDD" id="cd06333">
    <property type="entry name" value="PBP1_ABC_RPA1789-like"/>
    <property type="match status" value="1"/>
</dbReference>
<sequence length="400" mass="42958">MGKGWRFFAAIALSSFVMTACGAAGTSTSGNNNAGEGTSGKEYKIGVDLELTGPSSVWGEPQIHAVEMLVDEVNQQGGINGTPIQLVKYDNQSKETESLVVAKKLVEQDHVLAIIGAGATPTTMPLVPYVTEQRVPLVSVGSGDAIASPASERKWVFKTPVSNQSISKKISEYLKQKGWTRVGFLSVNNAYGDSGKSEFVKTAQSYGIQIVASERFGATDTDMKPQLTSVKNASPDALVVWAIPPAASLVLKGYHELGLNTPIFFSSGAGSNKFVELAGTDAAEGVYQPQSKIWVIDQLPDSDPQKKVLQSYAQSYKSKYNIDASPIDGMAYDATLLIIEALKTIKGEVTRDSLRDAIEHLNGVVGITGIFHLSPQDHVGLTDKDLTMLQFRNGRWVIAQ</sequence>
<dbReference type="Pfam" id="PF13458">
    <property type="entry name" value="Peripla_BP_6"/>
    <property type="match status" value="1"/>
</dbReference>
<dbReference type="RefSeq" id="WP_170085590.1">
    <property type="nucleotide sequence ID" value="NZ_CP047971.1"/>
</dbReference>
<dbReference type="PANTHER" id="PTHR30483">
    <property type="entry name" value="LEUCINE-SPECIFIC-BINDING PROTEIN"/>
    <property type="match status" value="1"/>
</dbReference>
<evidence type="ECO:0000313" key="7">
    <source>
        <dbReference type="EMBL" id="CAB3393180.1"/>
    </source>
</evidence>
<dbReference type="InterPro" id="IPR051010">
    <property type="entry name" value="BCAA_transport"/>
</dbReference>